<comment type="caution">
    <text evidence="3">The sequence shown here is derived from an EMBL/GenBank/DDBJ whole genome shotgun (WGS) entry which is preliminary data.</text>
</comment>
<sequence>MSLTEQVPSPAVKALGETKPLLGVSLIILAVFFFGCLELSAKLASGYMPPVQAVWARYMVHLVIMIVFLGPVLGRKLVRTERLPLQITRSVLLALTTMCQFTGLKYLQMAELTVINFAAPFIVAALAGVMLGEKPGVHRWASIIVGFIGVLVVIRPGIAQVHWAYFVVLSGTVGIALYLLTTRMVSQVDSAITSLFFTALIGAIVMSIALPFVWQTPTEPEGWLLMLAVGVFGAIGHFIFILGTKFAQGSLLAPFMYVQIVWSVLFGFIVFGDLPDIYTWTGAAVVIASGIYLAWREYLAARGRRAAARAV</sequence>
<evidence type="ECO:0000313" key="4">
    <source>
        <dbReference type="Proteomes" id="UP000287447"/>
    </source>
</evidence>
<evidence type="ECO:0000256" key="1">
    <source>
        <dbReference type="SAM" id="Phobius"/>
    </source>
</evidence>
<protein>
    <submittedName>
        <fullName evidence="3">DMT family transporter</fullName>
    </submittedName>
</protein>
<proteinExistence type="predicted"/>
<dbReference type="SUPFAM" id="SSF103481">
    <property type="entry name" value="Multidrug resistance efflux transporter EmrE"/>
    <property type="match status" value="2"/>
</dbReference>
<feature type="transmembrane region" description="Helical" evidence="1">
    <location>
        <begin position="251"/>
        <end position="271"/>
    </location>
</feature>
<evidence type="ECO:0000259" key="2">
    <source>
        <dbReference type="Pfam" id="PF00892"/>
    </source>
</evidence>
<feature type="transmembrane region" description="Helical" evidence="1">
    <location>
        <begin position="113"/>
        <end position="132"/>
    </location>
</feature>
<dbReference type="Proteomes" id="UP000287447">
    <property type="component" value="Unassembled WGS sequence"/>
</dbReference>
<dbReference type="PANTHER" id="PTHR22911:SF103">
    <property type="entry name" value="BLR2811 PROTEIN"/>
    <property type="match status" value="1"/>
</dbReference>
<dbReference type="InterPro" id="IPR000620">
    <property type="entry name" value="EamA_dom"/>
</dbReference>
<keyword evidence="1" id="KW-1133">Transmembrane helix</keyword>
<keyword evidence="1" id="KW-0472">Membrane</keyword>
<feature type="transmembrane region" description="Helical" evidence="1">
    <location>
        <begin position="139"/>
        <end position="157"/>
    </location>
</feature>
<feature type="domain" description="EamA" evidence="2">
    <location>
        <begin position="163"/>
        <end position="289"/>
    </location>
</feature>
<keyword evidence="4" id="KW-1185">Reference proteome</keyword>
<feature type="transmembrane region" description="Helical" evidence="1">
    <location>
        <begin position="163"/>
        <end position="180"/>
    </location>
</feature>
<keyword evidence="1" id="KW-0812">Transmembrane</keyword>
<feature type="transmembrane region" description="Helical" evidence="1">
    <location>
        <begin position="21"/>
        <end position="43"/>
    </location>
</feature>
<name>A0A437QTP6_9PROT</name>
<evidence type="ECO:0000313" key="3">
    <source>
        <dbReference type="EMBL" id="RVU37873.1"/>
    </source>
</evidence>
<dbReference type="PANTHER" id="PTHR22911">
    <property type="entry name" value="ACYL-MALONYL CONDENSING ENZYME-RELATED"/>
    <property type="match status" value="1"/>
</dbReference>
<dbReference type="OrthoDB" id="9812899at2"/>
<gene>
    <name evidence="3" type="ORF">EOI86_00795</name>
</gene>
<feature type="transmembrane region" description="Helical" evidence="1">
    <location>
        <begin position="55"/>
        <end position="74"/>
    </location>
</feature>
<feature type="transmembrane region" description="Helical" evidence="1">
    <location>
        <begin position="277"/>
        <end position="295"/>
    </location>
</feature>
<dbReference type="InterPro" id="IPR037185">
    <property type="entry name" value="EmrE-like"/>
</dbReference>
<dbReference type="Pfam" id="PF00892">
    <property type="entry name" value="EamA"/>
    <property type="match status" value="2"/>
</dbReference>
<organism evidence="3 4">
    <name type="scientific">Hwanghaeella grinnelliae</name>
    <dbReference type="NCBI Taxonomy" id="2500179"/>
    <lineage>
        <taxon>Bacteria</taxon>
        <taxon>Pseudomonadati</taxon>
        <taxon>Pseudomonadota</taxon>
        <taxon>Alphaproteobacteria</taxon>
        <taxon>Rhodospirillales</taxon>
        <taxon>Rhodospirillaceae</taxon>
        <taxon>Hwanghaeella</taxon>
    </lineage>
</organism>
<dbReference type="EMBL" id="SADE01000001">
    <property type="protein sequence ID" value="RVU37873.1"/>
    <property type="molecule type" value="Genomic_DNA"/>
</dbReference>
<feature type="transmembrane region" description="Helical" evidence="1">
    <location>
        <begin position="222"/>
        <end position="244"/>
    </location>
</feature>
<feature type="transmembrane region" description="Helical" evidence="1">
    <location>
        <begin position="86"/>
        <end position="107"/>
    </location>
</feature>
<dbReference type="GO" id="GO:0016020">
    <property type="term" value="C:membrane"/>
    <property type="evidence" value="ECO:0007669"/>
    <property type="project" value="InterPro"/>
</dbReference>
<accession>A0A437QTP6</accession>
<reference evidence="4" key="1">
    <citation type="submission" date="2019-01" db="EMBL/GenBank/DDBJ databases">
        <title>Gri0909 isolated from a small marine red alga.</title>
        <authorList>
            <person name="Kim J."/>
            <person name="Jeong S.E."/>
            <person name="Jeon C.O."/>
        </authorList>
    </citation>
    <scope>NUCLEOTIDE SEQUENCE [LARGE SCALE GENOMIC DNA]</scope>
    <source>
        <strain evidence="4">Gri0909</strain>
    </source>
</reference>
<feature type="transmembrane region" description="Helical" evidence="1">
    <location>
        <begin position="192"/>
        <end position="210"/>
    </location>
</feature>
<dbReference type="AlphaFoldDB" id="A0A437QTP6"/>
<dbReference type="RefSeq" id="WP_127763246.1">
    <property type="nucleotide sequence ID" value="NZ_SADE01000001.1"/>
</dbReference>
<feature type="domain" description="EamA" evidence="2">
    <location>
        <begin position="22"/>
        <end position="154"/>
    </location>
</feature>